<dbReference type="EMBL" id="BAAAPB010000001">
    <property type="protein sequence ID" value="GAA1950942.1"/>
    <property type="molecule type" value="Genomic_DNA"/>
</dbReference>
<comment type="caution">
    <text evidence="1">The sequence shown here is derived from an EMBL/GenBank/DDBJ whole genome shotgun (WGS) entry which is preliminary data.</text>
</comment>
<accession>A0ABP5BVE0</accession>
<name>A0ABP5BVE0_9ACTN</name>
<proteinExistence type="predicted"/>
<evidence type="ECO:0000313" key="2">
    <source>
        <dbReference type="Proteomes" id="UP001500571"/>
    </source>
</evidence>
<reference evidence="2" key="1">
    <citation type="journal article" date="2019" name="Int. J. Syst. Evol. Microbiol.">
        <title>The Global Catalogue of Microorganisms (GCM) 10K type strain sequencing project: providing services to taxonomists for standard genome sequencing and annotation.</title>
        <authorList>
            <consortium name="The Broad Institute Genomics Platform"/>
            <consortium name="The Broad Institute Genome Sequencing Center for Infectious Disease"/>
            <person name="Wu L."/>
            <person name="Ma J."/>
        </authorList>
    </citation>
    <scope>NUCLEOTIDE SEQUENCE [LARGE SCALE GENOMIC DNA]</scope>
    <source>
        <strain evidence="2">JCM 15309</strain>
    </source>
</reference>
<evidence type="ECO:0008006" key="3">
    <source>
        <dbReference type="Google" id="ProtNLM"/>
    </source>
</evidence>
<dbReference type="SUPFAM" id="SSF53720">
    <property type="entry name" value="ALDH-like"/>
    <property type="match status" value="1"/>
</dbReference>
<sequence>MPRLASWNPHSACLLCEGPSFSGGRAAPLPRRDVASTDPVGDLGVPFGGVKLSGFGRGTSPHALDEYGDLETTWINHG</sequence>
<protein>
    <recommendedName>
        <fullName evidence="3">Aldehyde dehydrogenase family protein</fullName>
    </recommendedName>
</protein>
<dbReference type="InterPro" id="IPR016161">
    <property type="entry name" value="Ald_DH/histidinol_DH"/>
</dbReference>
<dbReference type="Proteomes" id="UP001500571">
    <property type="component" value="Unassembled WGS sequence"/>
</dbReference>
<keyword evidence="2" id="KW-1185">Reference proteome</keyword>
<organism evidence="1 2">
    <name type="scientific">Nocardioides panacihumi</name>
    <dbReference type="NCBI Taxonomy" id="400774"/>
    <lineage>
        <taxon>Bacteria</taxon>
        <taxon>Bacillati</taxon>
        <taxon>Actinomycetota</taxon>
        <taxon>Actinomycetes</taxon>
        <taxon>Propionibacteriales</taxon>
        <taxon>Nocardioidaceae</taxon>
        <taxon>Nocardioides</taxon>
    </lineage>
</organism>
<evidence type="ECO:0000313" key="1">
    <source>
        <dbReference type="EMBL" id="GAA1950942.1"/>
    </source>
</evidence>
<gene>
    <name evidence="1" type="ORF">GCM10009798_07840</name>
</gene>